<reference evidence="2 3" key="1">
    <citation type="submission" date="2019-04" db="EMBL/GenBank/DDBJ databases">
        <authorList>
            <person name="Liu Q."/>
            <person name="Xin Y.-H."/>
        </authorList>
    </citation>
    <scope>NUCLEOTIDE SEQUENCE [LARGE SCALE GENOMIC DNA]</scope>
    <source>
        <strain evidence="2 3">AM23</strain>
    </source>
</reference>
<sequence>MSGTLAEALSHTERSPGWLRWGGAIVLLLVAVILAVEAVIESAWLVYPVAGLFVLAAFWWCWLAKITITVDDRTVTLRGPAWKRVLQRQQLRQCPWRQTAA</sequence>
<dbReference type="EMBL" id="SSWH01000003">
    <property type="protein sequence ID" value="THJ67335.1"/>
    <property type="molecule type" value="Genomic_DNA"/>
</dbReference>
<protein>
    <submittedName>
        <fullName evidence="2">Uncharacterized protein</fullName>
    </submittedName>
</protein>
<name>A0A4S5E6V9_9MICC</name>
<keyword evidence="1" id="KW-0472">Membrane</keyword>
<comment type="caution">
    <text evidence="2">The sequence shown here is derived from an EMBL/GenBank/DDBJ whole genome shotgun (WGS) entry which is preliminary data.</text>
</comment>
<dbReference type="Proteomes" id="UP000305233">
    <property type="component" value="Unassembled WGS sequence"/>
</dbReference>
<dbReference type="AlphaFoldDB" id="A0A4S5E6V9"/>
<evidence type="ECO:0000313" key="2">
    <source>
        <dbReference type="EMBL" id="THJ67335.1"/>
    </source>
</evidence>
<proteinExistence type="predicted"/>
<keyword evidence="1" id="KW-1133">Transmembrane helix</keyword>
<organism evidence="2 3">
    <name type="scientific">Arthrobacter echini</name>
    <dbReference type="NCBI Taxonomy" id="1529066"/>
    <lineage>
        <taxon>Bacteria</taxon>
        <taxon>Bacillati</taxon>
        <taxon>Actinomycetota</taxon>
        <taxon>Actinomycetes</taxon>
        <taxon>Micrococcales</taxon>
        <taxon>Micrococcaceae</taxon>
        <taxon>Arthrobacter</taxon>
    </lineage>
</organism>
<evidence type="ECO:0000256" key="1">
    <source>
        <dbReference type="SAM" id="Phobius"/>
    </source>
</evidence>
<evidence type="ECO:0000313" key="3">
    <source>
        <dbReference type="Proteomes" id="UP000305233"/>
    </source>
</evidence>
<gene>
    <name evidence="2" type="ORF">E8P82_04290</name>
</gene>
<dbReference type="OrthoDB" id="5149850at2"/>
<feature type="transmembrane region" description="Helical" evidence="1">
    <location>
        <begin position="46"/>
        <end position="63"/>
    </location>
</feature>
<feature type="transmembrane region" description="Helical" evidence="1">
    <location>
        <begin position="21"/>
        <end position="40"/>
    </location>
</feature>
<accession>A0A4S5E6V9</accession>
<keyword evidence="1" id="KW-0812">Transmembrane</keyword>
<keyword evidence="3" id="KW-1185">Reference proteome</keyword>